<evidence type="ECO:0000313" key="3">
    <source>
        <dbReference type="EMBL" id="UYO38872.1"/>
    </source>
</evidence>
<dbReference type="Proteomes" id="UP001163166">
    <property type="component" value="Chromosome"/>
</dbReference>
<dbReference type="GO" id="GO:0003677">
    <property type="term" value="F:DNA binding"/>
    <property type="evidence" value="ECO:0007669"/>
    <property type="project" value="InterPro"/>
</dbReference>
<dbReference type="RefSeq" id="WP_264074348.1">
    <property type="nucleotide sequence ID" value="NZ_CP076676.1"/>
</dbReference>
<gene>
    <name evidence="3" type="ORF">KQX62_19435</name>
</gene>
<dbReference type="AlphaFoldDB" id="A0AAX3DWR2"/>
<dbReference type="Pfam" id="PF02371">
    <property type="entry name" value="Transposase_20"/>
    <property type="match status" value="1"/>
</dbReference>
<dbReference type="InterPro" id="IPR003346">
    <property type="entry name" value="Transposase_20"/>
</dbReference>
<dbReference type="InterPro" id="IPR047650">
    <property type="entry name" value="Transpos_IS110"/>
</dbReference>
<name>A0AAX3DWR2_RHOPL</name>
<sequence>MTIAVPLAVAAGVDAGQRFLDIALAPSGQTFRMPNLAEGIAEIIARLERSGVRRVVLEAIGPYAEPLVKALSVAGFEVGIVNPRRIKAFREAEGGRAKTDRLDARLIARFALTMPETLRPLPTDTQLELKALSLRRRQLTEMIAMEKTRMKQVRGTLLLDSHRAAIAALSAQCQAIEAELAKRIGDDAELRRVLHILKSIPGIGERVATLLITDLPELGQRDRKAIASLAGLAPHVSQSGAAPPRAAIAGGRPCVRAALYMAALVAARHHPKLRDDYNALRLQGKPGKVALIAIARKLLVTANALVKADTPYQGKTLDT</sequence>
<dbReference type="Pfam" id="PF01548">
    <property type="entry name" value="DEDD_Tnp_IS110"/>
    <property type="match status" value="1"/>
</dbReference>
<dbReference type="NCBIfam" id="NF033542">
    <property type="entry name" value="transpos_IS110"/>
    <property type="match status" value="1"/>
</dbReference>
<organism evidence="3 4">
    <name type="scientific">Rhodopseudomonas palustris</name>
    <dbReference type="NCBI Taxonomy" id="1076"/>
    <lineage>
        <taxon>Bacteria</taxon>
        <taxon>Pseudomonadati</taxon>
        <taxon>Pseudomonadota</taxon>
        <taxon>Alphaproteobacteria</taxon>
        <taxon>Hyphomicrobiales</taxon>
        <taxon>Nitrobacteraceae</taxon>
        <taxon>Rhodopseudomonas</taxon>
    </lineage>
</organism>
<dbReference type="PANTHER" id="PTHR33055">
    <property type="entry name" value="TRANSPOSASE FOR INSERTION SEQUENCE ELEMENT IS1111A"/>
    <property type="match status" value="1"/>
</dbReference>
<dbReference type="InterPro" id="IPR002525">
    <property type="entry name" value="Transp_IS110-like_N"/>
</dbReference>
<dbReference type="PANTHER" id="PTHR33055:SF13">
    <property type="entry name" value="TRANSPOSASE"/>
    <property type="match status" value="1"/>
</dbReference>
<accession>A0AAX3DWR2</accession>
<evidence type="ECO:0000259" key="1">
    <source>
        <dbReference type="Pfam" id="PF01548"/>
    </source>
</evidence>
<feature type="domain" description="Transposase IS116/IS110/IS902 C-terminal" evidence="2">
    <location>
        <begin position="195"/>
        <end position="277"/>
    </location>
</feature>
<reference evidence="3" key="1">
    <citation type="journal article" date="2022" name="Biol. Control">
        <title>In silico genomic analysis of Rhodopseudomonas palustris strains revealed potential biocontrol agents and crop yield enhancers.</title>
        <authorList>
            <person name="Surachat K."/>
            <person name="Kantachote D."/>
            <person name="Deachamag P."/>
            <person name="Wonglapsuwan M."/>
        </authorList>
    </citation>
    <scope>NUCLEOTIDE SEQUENCE</scope>
    <source>
        <strain evidence="3">TLS06</strain>
    </source>
</reference>
<feature type="domain" description="Transposase IS110-like N-terminal" evidence="1">
    <location>
        <begin position="12"/>
        <end position="153"/>
    </location>
</feature>
<protein>
    <submittedName>
        <fullName evidence="3">IS110 family transposase</fullName>
    </submittedName>
</protein>
<evidence type="ECO:0000259" key="2">
    <source>
        <dbReference type="Pfam" id="PF02371"/>
    </source>
</evidence>
<proteinExistence type="predicted"/>
<dbReference type="GO" id="GO:0004803">
    <property type="term" value="F:transposase activity"/>
    <property type="evidence" value="ECO:0007669"/>
    <property type="project" value="InterPro"/>
</dbReference>
<dbReference type="EMBL" id="CP076676">
    <property type="protein sequence ID" value="UYO38872.1"/>
    <property type="molecule type" value="Genomic_DNA"/>
</dbReference>
<dbReference type="GO" id="GO:0006313">
    <property type="term" value="P:DNA transposition"/>
    <property type="evidence" value="ECO:0007669"/>
    <property type="project" value="InterPro"/>
</dbReference>
<evidence type="ECO:0000313" key="4">
    <source>
        <dbReference type="Proteomes" id="UP001163166"/>
    </source>
</evidence>